<dbReference type="RefSeq" id="WP_147021147.1">
    <property type="nucleotide sequence ID" value="NZ_BJXM01000007.1"/>
</dbReference>
<organism evidence="2 3">
    <name type="scientific">Meiothermus granaticius NBRC 107808</name>
    <dbReference type="NCBI Taxonomy" id="1227551"/>
    <lineage>
        <taxon>Bacteria</taxon>
        <taxon>Thermotogati</taxon>
        <taxon>Deinococcota</taxon>
        <taxon>Deinococci</taxon>
        <taxon>Thermales</taxon>
        <taxon>Thermaceae</taxon>
        <taxon>Meiothermus</taxon>
    </lineage>
</organism>
<gene>
    <name evidence="2" type="ORF">Mgrana_02559</name>
</gene>
<evidence type="ECO:0000256" key="1">
    <source>
        <dbReference type="SAM" id="Coils"/>
    </source>
</evidence>
<dbReference type="Proteomes" id="UP000266178">
    <property type="component" value="Unassembled WGS sequence"/>
</dbReference>
<sequence>MVRGAAKMSPDQGVEAAKARLREAFQRAEQEFRDTADELQNRVLQTAHEMQEDLVSSADRLAGRLEVTADHLQGQFQEGLEHLAQPWREAVRTGEEAIRHRPLEALATAILAGWVVGSLSKSSPAPPAAPQPPSLLKGLLADLALGGVGKMVWDVVQKEYLTPDTIKQWIETLLNPKKT</sequence>
<accession>A0A399F490</accession>
<reference evidence="2 3" key="1">
    <citation type="submission" date="2018-08" db="EMBL/GenBank/DDBJ databases">
        <title>Meiothermus granaticius genome AF-68 sequencing project.</title>
        <authorList>
            <person name="Da Costa M.S."/>
            <person name="Albuquerque L."/>
            <person name="Raposo P."/>
            <person name="Froufe H.J.C."/>
            <person name="Barroso C.S."/>
            <person name="Egas C."/>
        </authorList>
    </citation>
    <scope>NUCLEOTIDE SEQUENCE [LARGE SCALE GENOMIC DNA]</scope>
    <source>
        <strain evidence="2 3">AF-68</strain>
    </source>
</reference>
<dbReference type="SUPFAM" id="SSF58113">
    <property type="entry name" value="Apolipoprotein A-I"/>
    <property type="match status" value="1"/>
</dbReference>
<comment type="caution">
    <text evidence="2">The sequence shown here is derived from an EMBL/GenBank/DDBJ whole genome shotgun (WGS) entry which is preliminary data.</text>
</comment>
<dbReference type="EMBL" id="QWLB01000039">
    <property type="protein sequence ID" value="RIH91557.1"/>
    <property type="molecule type" value="Genomic_DNA"/>
</dbReference>
<feature type="coiled-coil region" evidence="1">
    <location>
        <begin position="11"/>
        <end position="42"/>
    </location>
</feature>
<keyword evidence="3" id="KW-1185">Reference proteome</keyword>
<evidence type="ECO:0000313" key="2">
    <source>
        <dbReference type="EMBL" id="RIH91557.1"/>
    </source>
</evidence>
<evidence type="ECO:0000313" key="3">
    <source>
        <dbReference type="Proteomes" id="UP000266178"/>
    </source>
</evidence>
<keyword evidence="1" id="KW-0175">Coiled coil</keyword>
<dbReference type="AlphaFoldDB" id="A0A399F490"/>
<dbReference type="Gene3D" id="1.20.120.20">
    <property type="entry name" value="Apolipoprotein"/>
    <property type="match status" value="1"/>
</dbReference>
<protein>
    <submittedName>
        <fullName evidence="2">Uncharacterized protein</fullName>
    </submittedName>
</protein>
<name>A0A399F490_9DEIN</name>
<proteinExistence type="predicted"/>
<dbReference type="OrthoDB" id="10005161at2"/>